<feature type="transmembrane region" description="Helical" evidence="1">
    <location>
        <begin position="158"/>
        <end position="179"/>
    </location>
</feature>
<comment type="caution">
    <text evidence="2">The sequence shown here is derived from an EMBL/GenBank/DDBJ whole genome shotgun (WGS) entry which is preliminary data.</text>
</comment>
<feature type="transmembrane region" description="Helical" evidence="1">
    <location>
        <begin position="54"/>
        <end position="74"/>
    </location>
</feature>
<name>A0A409VGH5_9AGAR</name>
<feature type="transmembrane region" description="Helical" evidence="1">
    <location>
        <begin position="200"/>
        <end position="219"/>
    </location>
</feature>
<evidence type="ECO:0000313" key="3">
    <source>
        <dbReference type="Proteomes" id="UP000284706"/>
    </source>
</evidence>
<feature type="transmembrane region" description="Helical" evidence="1">
    <location>
        <begin position="225"/>
        <end position="246"/>
    </location>
</feature>
<organism evidence="2 3">
    <name type="scientific">Gymnopilus dilepis</name>
    <dbReference type="NCBI Taxonomy" id="231916"/>
    <lineage>
        <taxon>Eukaryota</taxon>
        <taxon>Fungi</taxon>
        <taxon>Dikarya</taxon>
        <taxon>Basidiomycota</taxon>
        <taxon>Agaricomycotina</taxon>
        <taxon>Agaricomycetes</taxon>
        <taxon>Agaricomycetidae</taxon>
        <taxon>Agaricales</taxon>
        <taxon>Agaricineae</taxon>
        <taxon>Hymenogastraceae</taxon>
        <taxon>Gymnopilus</taxon>
    </lineage>
</organism>
<accession>A0A409VGH5</accession>
<dbReference type="Proteomes" id="UP000284706">
    <property type="component" value="Unassembled WGS sequence"/>
</dbReference>
<dbReference type="OrthoDB" id="3197626at2759"/>
<proteinExistence type="predicted"/>
<sequence length="351" mass="39233">MPDWKSMAEIEKDADAFTKLMHSLLGLYAYEFFLSLDFEWDFLTGRKKFRWPMIFYFANRYLLLFAMIGIAVSFDTSSELNCQALYTFNQLAGDAAVGLASINLSIRTMAIWSQNIYIIGILVLVILGHWSLILQGVQLKAEWVPGVGCQITETNNKILATIFVYSMCFDLTVLLLTTYKLFGIHSPGRSRLTHMVFADGLIYFIIAFLANLAATIFMILDLNQIMSVVFNVPAAVSSTIVACRAVRRLTNFTQNGPEIYAATNSSNHRVIATAQNAVRSMPTLGYKTPVRSGVHVQDSMGLANAINLSWQMETFTHSEEHKDGVMFPIPKIVKEGSETDVEMDIEAKGSL</sequence>
<keyword evidence="1" id="KW-0472">Membrane</keyword>
<protein>
    <recommendedName>
        <fullName evidence="4">Transmembrane protein</fullName>
    </recommendedName>
</protein>
<dbReference type="AlphaFoldDB" id="A0A409VGH5"/>
<evidence type="ECO:0008006" key="4">
    <source>
        <dbReference type="Google" id="ProtNLM"/>
    </source>
</evidence>
<feature type="transmembrane region" description="Helical" evidence="1">
    <location>
        <begin position="116"/>
        <end position="138"/>
    </location>
</feature>
<evidence type="ECO:0000256" key="1">
    <source>
        <dbReference type="SAM" id="Phobius"/>
    </source>
</evidence>
<evidence type="ECO:0000313" key="2">
    <source>
        <dbReference type="EMBL" id="PPQ65341.1"/>
    </source>
</evidence>
<feature type="transmembrane region" description="Helical" evidence="1">
    <location>
        <begin position="86"/>
        <end position="104"/>
    </location>
</feature>
<gene>
    <name evidence="2" type="ORF">CVT26_000056</name>
</gene>
<keyword evidence="1" id="KW-1133">Transmembrane helix</keyword>
<dbReference type="InParanoid" id="A0A409VGH5"/>
<reference evidence="2 3" key="1">
    <citation type="journal article" date="2018" name="Evol. Lett.">
        <title>Horizontal gene cluster transfer increased hallucinogenic mushroom diversity.</title>
        <authorList>
            <person name="Reynolds H.T."/>
            <person name="Vijayakumar V."/>
            <person name="Gluck-Thaler E."/>
            <person name="Korotkin H.B."/>
            <person name="Matheny P.B."/>
            <person name="Slot J.C."/>
        </authorList>
    </citation>
    <scope>NUCLEOTIDE SEQUENCE [LARGE SCALE GENOMIC DNA]</scope>
    <source>
        <strain evidence="2 3">SRW20</strain>
    </source>
</reference>
<keyword evidence="3" id="KW-1185">Reference proteome</keyword>
<dbReference type="EMBL" id="NHYE01005655">
    <property type="protein sequence ID" value="PPQ65341.1"/>
    <property type="molecule type" value="Genomic_DNA"/>
</dbReference>
<keyword evidence="1" id="KW-0812">Transmembrane</keyword>